<dbReference type="InterPro" id="IPR050415">
    <property type="entry name" value="MRET"/>
</dbReference>
<dbReference type="GO" id="GO:0046872">
    <property type="term" value="F:metal ion binding"/>
    <property type="evidence" value="ECO:0007669"/>
    <property type="project" value="UniProtKB-KW"/>
</dbReference>
<dbReference type="PRINTS" id="PR00409">
    <property type="entry name" value="PHDIOXRDTASE"/>
</dbReference>
<dbReference type="Gene3D" id="2.40.30.10">
    <property type="entry name" value="Translation factors"/>
    <property type="match status" value="1"/>
</dbReference>
<sequence length="316" mass="35407">MNNIIHHVTVKIENIIKDTDRVNVYILSDPDQNILPPFTAGARIDLHLPNGMVRQYSLTGKMIGHKQYKIAVQKEISGRGGSVYIHENLKIGDIIPISLPRNLFPIQKASRKHILIAGGIGITPFIPMVQTLEKRGEDFELHYCCRNAESTPLYNILKCLIDKNKLHIHHDNGDTNAGLDIRDLLSKQQYGEHAYCCGHSGMVRAFKDATKKWSQDSVHCEYFGANNNDNVAYEIEIASTGQIIPVNQNQSMLTALRAKDINIEASCEAGICLQCKTKYLDGNPQHRDMLLSPEDRKCYITPCVSSCQGGRIILDL</sequence>
<reference evidence="8" key="2">
    <citation type="journal article" date="2018" name="ISME J.">
        <title>A dynamic microbial community with high functional redundancy inhabits the cold, oxic subseafloor aquifer.</title>
        <authorList>
            <person name="Tully B.J."/>
            <person name="Wheat C.G."/>
            <person name="Glazer B.T."/>
            <person name="Huber J.A."/>
        </authorList>
    </citation>
    <scope>NUCLEOTIDE SEQUENCE</scope>
    <source>
        <strain evidence="8">NORP83</strain>
    </source>
</reference>
<keyword evidence="4" id="KW-0560">Oxidoreductase</keyword>
<name>A0A2A4YZY3_9PROT</name>
<keyword evidence="5" id="KW-0408">Iron</keyword>
<dbReference type="Gene3D" id="3.10.20.30">
    <property type="match status" value="1"/>
</dbReference>
<dbReference type="InterPro" id="IPR036010">
    <property type="entry name" value="2Fe-2S_ferredoxin-like_sf"/>
</dbReference>
<evidence type="ECO:0000256" key="2">
    <source>
        <dbReference type="ARBA" id="ARBA00022714"/>
    </source>
</evidence>
<dbReference type="PANTHER" id="PTHR47354">
    <property type="entry name" value="NADH OXIDOREDUCTASE HCR"/>
    <property type="match status" value="1"/>
</dbReference>
<evidence type="ECO:0000256" key="4">
    <source>
        <dbReference type="ARBA" id="ARBA00023002"/>
    </source>
</evidence>
<keyword evidence="3" id="KW-0479">Metal-binding</keyword>
<evidence type="ECO:0000313" key="8">
    <source>
        <dbReference type="EMBL" id="PCJ00040.1"/>
    </source>
</evidence>
<dbReference type="InterPro" id="IPR001433">
    <property type="entry name" value="OxRdtase_FAD/NAD-bd"/>
</dbReference>
<gene>
    <name evidence="8" type="ORF">COB13_10630</name>
</gene>
<dbReference type="CDD" id="cd00207">
    <property type="entry name" value="fer2"/>
    <property type="match status" value="1"/>
</dbReference>
<dbReference type="GO" id="GO:0051537">
    <property type="term" value="F:2 iron, 2 sulfur cluster binding"/>
    <property type="evidence" value="ECO:0007669"/>
    <property type="project" value="UniProtKB-KW"/>
</dbReference>
<reference key="1">
    <citation type="submission" date="2017-08" db="EMBL/GenBank/DDBJ databases">
        <title>A dynamic microbial community with high functional redundancy inhabits the cold, oxic subseafloor aquifer.</title>
        <authorList>
            <person name="Tully B.J."/>
            <person name="Wheat C.G."/>
            <person name="Glazer B.T."/>
            <person name="Huber J.A."/>
        </authorList>
    </citation>
    <scope>NUCLEOTIDE SEQUENCE [LARGE SCALE GENOMIC DNA]</scope>
</reference>
<dbReference type="GO" id="GO:0016491">
    <property type="term" value="F:oxidoreductase activity"/>
    <property type="evidence" value="ECO:0007669"/>
    <property type="project" value="UniProtKB-KW"/>
</dbReference>
<accession>A0A2A4YZY3</accession>
<keyword evidence="2" id="KW-0001">2Fe-2S</keyword>
<feature type="domain" description="FAD-binding FR-type" evidence="7">
    <location>
        <begin position="5"/>
        <end position="107"/>
    </location>
</feature>
<dbReference type="SUPFAM" id="SSF52343">
    <property type="entry name" value="Ferredoxin reductase-like, C-terminal NADP-linked domain"/>
    <property type="match status" value="1"/>
</dbReference>
<dbReference type="PROSITE" id="PS51384">
    <property type="entry name" value="FAD_FR"/>
    <property type="match status" value="1"/>
</dbReference>
<dbReference type="AlphaFoldDB" id="A0A2A4YZY3"/>
<keyword evidence="1" id="KW-0285">Flavoprotein</keyword>
<dbReference type="Gene3D" id="3.40.50.80">
    <property type="entry name" value="Nucleotide-binding domain of ferredoxin-NADP reductase (FNR) module"/>
    <property type="match status" value="1"/>
</dbReference>
<evidence type="ECO:0000256" key="6">
    <source>
        <dbReference type="ARBA" id="ARBA00023014"/>
    </source>
</evidence>
<keyword evidence="6" id="KW-0411">Iron-sulfur</keyword>
<dbReference type="InterPro" id="IPR001041">
    <property type="entry name" value="2Fe-2S_ferredoxin-type"/>
</dbReference>
<evidence type="ECO:0000259" key="7">
    <source>
        <dbReference type="PROSITE" id="PS51384"/>
    </source>
</evidence>
<dbReference type="InterPro" id="IPR039261">
    <property type="entry name" value="FNR_nucleotide-bd"/>
</dbReference>
<protein>
    <submittedName>
        <fullName evidence="8">Oxidoreductase</fullName>
    </submittedName>
</protein>
<evidence type="ECO:0000256" key="5">
    <source>
        <dbReference type="ARBA" id="ARBA00023004"/>
    </source>
</evidence>
<evidence type="ECO:0000256" key="1">
    <source>
        <dbReference type="ARBA" id="ARBA00022630"/>
    </source>
</evidence>
<comment type="caution">
    <text evidence="8">The sequence shown here is derived from an EMBL/GenBank/DDBJ whole genome shotgun (WGS) entry which is preliminary data.</text>
</comment>
<dbReference type="EMBL" id="NVUS01000013">
    <property type="protein sequence ID" value="PCJ00040.1"/>
    <property type="molecule type" value="Genomic_DNA"/>
</dbReference>
<proteinExistence type="predicted"/>
<dbReference type="InterPro" id="IPR017938">
    <property type="entry name" value="Riboflavin_synthase-like_b-brl"/>
</dbReference>
<dbReference type="Pfam" id="PF00175">
    <property type="entry name" value="NAD_binding_1"/>
    <property type="match status" value="1"/>
</dbReference>
<dbReference type="SUPFAM" id="SSF63380">
    <property type="entry name" value="Riboflavin synthase domain-like"/>
    <property type="match status" value="1"/>
</dbReference>
<organism evidence="8">
    <name type="scientific">OCS116 cluster bacterium</name>
    <dbReference type="NCBI Taxonomy" id="2030921"/>
    <lineage>
        <taxon>Bacteria</taxon>
        <taxon>Pseudomonadati</taxon>
        <taxon>Pseudomonadota</taxon>
        <taxon>Alphaproteobacteria</taxon>
        <taxon>OCS116 cluster</taxon>
    </lineage>
</organism>
<dbReference type="SUPFAM" id="SSF54292">
    <property type="entry name" value="2Fe-2S ferredoxin-like"/>
    <property type="match status" value="1"/>
</dbReference>
<dbReference type="InterPro" id="IPR012675">
    <property type="entry name" value="Beta-grasp_dom_sf"/>
</dbReference>
<dbReference type="InterPro" id="IPR017927">
    <property type="entry name" value="FAD-bd_FR_type"/>
</dbReference>
<evidence type="ECO:0000256" key="3">
    <source>
        <dbReference type="ARBA" id="ARBA00022723"/>
    </source>
</evidence>
<dbReference type="PANTHER" id="PTHR47354:SF1">
    <property type="entry name" value="CARNITINE MONOOXYGENASE REDUCTASE SUBUNIT"/>
    <property type="match status" value="1"/>
</dbReference>
<dbReference type="Pfam" id="PF00111">
    <property type="entry name" value="Fer2"/>
    <property type="match status" value="1"/>
</dbReference>
<dbReference type="CDD" id="cd06185">
    <property type="entry name" value="PDR_like"/>
    <property type="match status" value="1"/>
</dbReference>